<comment type="caution">
    <text evidence="1">The sequence shown here is derived from an EMBL/GenBank/DDBJ whole genome shotgun (WGS) entry which is preliminary data.</text>
</comment>
<protein>
    <submittedName>
        <fullName evidence="1">Uncharacterized protein</fullName>
    </submittedName>
</protein>
<evidence type="ECO:0000313" key="1">
    <source>
        <dbReference type="EMBL" id="KAG2257244.1"/>
    </source>
</evidence>
<dbReference type="OrthoDB" id="10559986at2759"/>
<accession>A0A8X7PXB3</accession>
<reference evidence="1 2" key="1">
    <citation type="submission" date="2020-02" db="EMBL/GenBank/DDBJ databases">
        <authorList>
            <person name="Ma Q."/>
            <person name="Huang Y."/>
            <person name="Song X."/>
            <person name="Pei D."/>
        </authorList>
    </citation>
    <scope>NUCLEOTIDE SEQUENCE [LARGE SCALE GENOMIC DNA]</scope>
    <source>
        <strain evidence="1">Sxm20200214</strain>
        <tissue evidence="1">Leaf</tissue>
    </source>
</reference>
<dbReference type="Proteomes" id="UP000886595">
    <property type="component" value="Unassembled WGS sequence"/>
</dbReference>
<evidence type="ECO:0000313" key="2">
    <source>
        <dbReference type="Proteomes" id="UP000886595"/>
    </source>
</evidence>
<dbReference type="AlphaFoldDB" id="A0A8X7PXB3"/>
<name>A0A8X7PXB3_BRACI</name>
<sequence>MVFGVALGEPHWVLMLINVESSAILVHRYQLKDFPVGGDWWWVKQHVSSAVRVLTRGSFPVNGKLRLDGDGLEELHQPNWIDLPPFHCYAGHTAAGGYGRGGPGYGGCGPGDSGVLIGGEGGFWVRRWFGSGDFRGGVIIGSGGGRCW</sequence>
<proteinExistence type="predicted"/>
<organism evidence="1 2">
    <name type="scientific">Brassica carinata</name>
    <name type="common">Ethiopian mustard</name>
    <name type="synonym">Abyssinian cabbage</name>
    <dbReference type="NCBI Taxonomy" id="52824"/>
    <lineage>
        <taxon>Eukaryota</taxon>
        <taxon>Viridiplantae</taxon>
        <taxon>Streptophyta</taxon>
        <taxon>Embryophyta</taxon>
        <taxon>Tracheophyta</taxon>
        <taxon>Spermatophyta</taxon>
        <taxon>Magnoliopsida</taxon>
        <taxon>eudicotyledons</taxon>
        <taxon>Gunneridae</taxon>
        <taxon>Pentapetalae</taxon>
        <taxon>rosids</taxon>
        <taxon>malvids</taxon>
        <taxon>Brassicales</taxon>
        <taxon>Brassicaceae</taxon>
        <taxon>Brassiceae</taxon>
        <taxon>Brassica</taxon>
    </lineage>
</organism>
<keyword evidence="2" id="KW-1185">Reference proteome</keyword>
<gene>
    <name evidence="1" type="ORF">Bca52824_076538</name>
</gene>
<dbReference type="EMBL" id="JAAMPC010000015">
    <property type="protein sequence ID" value="KAG2257244.1"/>
    <property type="molecule type" value="Genomic_DNA"/>
</dbReference>